<sequence length="301" mass="32595">MQSNSPDASASAVGAADTPASASAEATGTATGAADHAWPEFGYEVMPFKGIFESVTASVPTDVPLTVTASPNKTIEDTVKLAVRFHADGYRVAPHLSARMIRNRDHLGELLADLQAGGIRELFVIGGDAEPPAGDYVDALGLLRDIASFDLAWDRIGIGGYPEGHPKIDDAKLLQALVAKQPFATHIVTQICFSAEATATWLRQLRAAGVTLPVRIGVPGAIERTKLIRISSSVGVGESMNFLRKQQSMFWRFFVPGGYNPTKLVKAYRKHFSAPDVEGFHIFTFNSVKSTEEWRRKMNSH</sequence>
<evidence type="ECO:0000256" key="6">
    <source>
        <dbReference type="ARBA" id="ARBA00023002"/>
    </source>
</evidence>
<keyword evidence="6 8" id="KW-0560">Oxidoreductase</keyword>
<comment type="cofactor">
    <cofactor evidence="1 8">
        <name>FAD</name>
        <dbReference type="ChEBI" id="CHEBI:57692"/>
    </cofactor>
</comment>
<organism evidence="10 11">
    <name type="scientific">Brevibacterium metallidurans</name>
    <dbReference type="NCBI Taxonomy" id="1482676"/>
    <lineage>
        <taxon>Bacteria</taxon>
        <taxon>Bacillati</taxon>
        <taxon>Actinomycetota</taxon>
        <taxon>Actinomycetes</taxon>
        <taxon>Micrococcales</taxon>
        <taxon>Brevibacteriaceae</taxon>
        <taxon>Brevibacterium</taxon>
    </lineage>
</organism>
<keyword evidence="5 8" id="KW-0274">FAD</keyword>
<protein>
    <recommendedName>
        <fullName evidence="8">Methylenetetrahydrofolate reductase</fullName>
    </recommendedName>
</protein>
<evidence type="ECO:0000313" key="10">
    <source>
        <dbReference type="EMBL" id="GAA0036688.1"/>
    </source>
</evidence>
<dbReference type="Pfam" id="PF02219">
    <property type="entry name" value="MTHFR"/>
    <property type="match status" value="1"/>
</dbReference>
<dbReference type="SUPFAM" id="SSF51730">
    <property type="entry name" value="FAD-linked oxidoreductase"/>
    <property type="match status" value="1"/>
</dbReference>
<evidence type="ECO:0000256" key="4">
    <source>
        <dbReference type="ARBA" id="ARBA00022630"/>
    </source>
</evidence>
<comment type="catalytic activity">
    <reaction evidence="7">
        <text>(6S)-5-methyl-5,6,7,8-tetrahydrofolate + NAD(+) = (6R)-5,10-methylene-5,6,7,8-tetrahydrofolate + NADH + H(+)</text>
        <dbReference type="Rhea" id="RHEA:19821"/>
        <dbReference type="ChEBI" id="CHEBI:15378"/>
        <dbReference type="ChEBI" id="CHEBI:15636"/>
        <dbReference type="ChEBI" id="CHEBI:18608"/>
        <dbReference type="ChEBI" id="CHEBI:57540"/>
        <dbReference type="ChEBI" id="CHEBI:57945"/>
        <dbReference type="EC" id="1.5.1.54"/>
    </reaction>
    <physiologicalReaction direction="right-to-left" evidence="7">
        <dbReference type="Rhea" id="RHEA:19823"/>
    </physiologicalReaction>
</comment>
<gene>
    <name evidence="10" type="ORF">NCCP602_26490</name>
</gene>
<dbReference type="PANTHER" id="PTHR45754">
    <property type="entry name" value="METHYLENETETRAHYDROFOLATE REDUCTASE"/>
    <property type="match status" value="1"/>
</dbReference>
<keyword evidence="4 8" id="KW-0285">Flavoprotein</keyword>
<dbReference type="Proteomes" id="UP001498238">
    <property type="component" value="Unassembled WGS sequence"/>
</dbReference>
<reference evidence="10 11" key="1">
    <citation type="submission" date="2024-01" db="EMBL/GenBank/DDBJ databases">
        <title>Characterization of antibiotic resistant novel bacterial strains and their environmental applications.</title>
        <authorList>
            <person name="Manzoor S."/>
            <person name="Abbas S."/>
            <person name="Arshad M."/>
            <person name="Ahmed I."/>
        </authorList>
    </citation>
    <scope>NUCLEOTIDE SEQUENCE [LARGE SCALE GENOMIC DNA]</scope>
    <source>
        <strain evidence="10 11">NCCP-602</strain>
    </source>
</reference>
<evidence type="ECO:0000256" key="3">
    <source>
        <dbReference type="ARBA" id="ARBA00006743"/>
    </source>
</evidence>
<accession>A0ABN0SQG1</accession>
<evidence type="ECO:0000256" key="2">
    <source>
        <dbReference type="ARBA" id="ARBA00004777"/>
    </source>
</evidence>
<dbReference type="InterPro" id="IPR003171">
    <property type="entry name" value="Mehydrof_redctse-like"/>
</dbReference>
<dbReference type="RefSeq" id="WP_339393425.1">
    <property type="nucleotide sequence ID" value="NZ_BAAAAF010000011.1"/>
</dbReference>
<evidence type="ECO:0000313" key="11">
    <source>
        <dbReference type="Proteomes" id="UP001498238"/>
    </source>
</evidence>
<comment type="similarity">
    <text evidence="3 8">Belongs to the methylenetetrahydrofolate reductase family.</text>
</comment>
<evidence type="ECO:0000256" key="8">
    <source>
        <dbReference type="RuleBase" id="RU003862"/>
    </source>
</evidence>
<evidence type="ECO:0000256" key="7">
    <source>
        <dbReference type="ARBA" id="ARBA00048628"/>
    </source>
</evidence>
<keyword evidence="11" id="KW-1185">Reference proteome</keyword>
<evidence type="ECO:0000256" key="9">
    <source>
        <dbReference type="SAM" id="MobiDB-lite"/>
    </source>
</evidence>
<evidence type="ECO:0000256" key="5">
    <source>
        <dbReference type="ARBA" id="ARBA00022827"/>
    </source>
</evidence>
<evidence type="ECO:0000256" key="1">
    <source>
        <dbReference type="ARBA" id="ARBA00001974"/>
    </source>
</evidence>
<dbReference type="PANTHER" id="PTHR45754:SF3">
    <property type="entry name" value="METHYLENETETRAHYDROFOLATE REDUCTASE (NADPH)"/>
    <property type="match status" value="1"/>
</dbReference>
<dbReference type="InterPro" id="IPR029041">
    <property type="entry name" value="FAD-linked_oxidoreductase-like"/>
</dbReference>
<comment type="caution">
    <text evidence="10">The sequence shown here is derived from an EMBL/GenBank/DDBJ whole genome shotgun (WGS) entry which is preliminary data.</text>
</comment>
<comment type="pathway">
    <text evidence="2 8">One-carbon metabolism; tetrahydrofolate interconversion.</text>
</comment>
<feature type="region of interest" description="Disordered" evidence="9">
    <location>
        <begin position="1"/>
        <end position="28"/>
    </location>
</feature>
<proteinExistence type="inferred from homology"/>
<dbReference type="EMBL" id="BAAAAF010000011">
    <property type="protein sequence ID" value="GAA0036688.1"/>
    <property type="molecule type" value="Genomic_DNA"/>
</dbReference>
<dbReference type="Gene3D" id="3.20.20.220">
    <property type="match status" value="1"/>
</dbReference>
<name>A0ABN0SQG1_9MICO</name>